<sequence>MNDQRVKDEFDRIAVREQLGKDRRLIAQYEAGLAHARGKVEEARYKLGRLDERLERAR</sequence>
<evidence type="ECO:0000313" key="2">
    <source>
        <dbReference type="Proteomes" id="UP001595816"/>
    </source>
</evidence>
<accession>A0ABV8LYP9</accession>
<evidence type="ECO:0000313" key="1">
    <source>
        <dbReference type="EMBL" id="MFC4136232.1"/>
    </source>
</evidence>
<protein>
    <submittedName>
        <fullName evidence="1">Uncharacterized protein</fullName>
    </submittedName>
</protein>
<organism evidence="1 2">
    <name type="scientific">Hamadaea flava</name>
    <dbReference type="NCBI Taxonomy" id="1742688"/>
    <lineage>
        <taxon>Bacteria</taxon>
        <taxon>Bacillati</taxon>
        <taxon>Actinomycetota</taxon>
        <taxon>Actinomycetes</taxon>
        <taxon>Micromonosporales</taxon>
        <taxon>Micromonosporaceae</taxon>
        <taxon>Hamadaea</taxon>
    </lineage>
</organism>
<dbReference type="EMBL" id="JBHSAY010000029">
    <property type="protein sequence ID" value="MFC4136232.1"/>
    <property type="molecule type" value="Genomic_DNA"/>
</dbReference>
<dbReference type="Proteomes" id="UP001595816">
    <property type="component" value="Unassembled WGS sequence"/>
</dbReference>
<dbReference type="RefSeq" id="WP_253751284.1">
    <property type="nucleotide sequence ID" value="NZ_JAMZDZ010000001.1"/>
</dbReference>
<reference evidence="2" key="1">
    <citation type="journal article" date="2019" name="Int. J. Syst. Evol. Microbiol.">
        <title>The Global Catalogue of Microorganisms (GCM) 10K type strain sequencing project: providing services to taxonomists for standard genome sequencing and annotation.</title>
        <authorList>
            <consortium name="The Broad Institute Genomics Platform"/>
            <consortium name="The Broad Institute Genome Sequencing Center for Infectious Disease"/>
            <person name="Wu L."/>
            <person name="Ma J."/>
        </authorList>
    </citation>
    <scope>NUCLEOTIDE SEQUENCE [LARGE SCALE GENOMIC DNA]</scope>
    <source>
        <strain evidence="2">CGMCC 4.7289</strain>
    </source>
</reference>
<comment type="caution">
    <text evidence="1">The sequence shown here is derived from an EMBL/GenBank/DDBJ whole genome shotgun (WGS) entry which is preliminary data.</text>
</comment>
<name>A0ABV8LYP9_9ACTN</name>
<proteinExistence type="predicted"/>
<keyword evidence="2" id="KW-1185">Reference proteome</keyword>
<gene>
    <name evidence="1" type="ORF">ACFOZ4_36965</name>
</gene>